<dbReference type="GO" id="GO:0005524">
    <property type="term" value="F:ATP binding"/>
    <property type="evidence" value="ECO:0007669"/>
    <property type="project" value="UniProtKB-KW"/>
</dbReference>
<dbReference type="EMBL" id="WTYL01000001">
    <property type="protein sequence ID" value="MXP43383.1"/>
    <property type="molecule type" value="Genomic_DNA"/>
</dbReference>
<reference evidence="4 5" key="1">
    <citation type="submission" date="2019-12" db="EMBL/GenBank/DDBJ databases">
        <title>Genomic-based taxomic classification of the family Erythrobacteraceae.</title>
        <authorList>
            <person name="Xu L."/>
        </authorList>
    </citation>
    <scope>NUCLEOTIDE SEQUENCE [LARGE SCALE GENOMIC DNA]</scope>
    <source>
        <strain evidence="4 5">KCTC 42453</strain>
    </source>
</reference>
<evidence type="ECO:0000256" key="1">
    <source>
        <dbReference type="PIRNR" id="PIRNR032126"/>
    </source>
</evidence>
<keyword evidence="5" id="KW-1185">Reference proteome</keyword>
<evidence type="ECO:0000256" key="2">
    <source>
        <dbReference type="SAM" id="MobiDB-lite"/>
    </source>
</evidence>
<dbReference type="PIRSF" id="PIRSF032126">
    <property type="entry name" value="F0F1_ATP_synthase_subunit_I"/>
    <property type="match status" value="1"/>
</dbReference>
<comment type="function">
    <text evidence="1">A possible function for this protein is to guide the assembly of the membrane sector of the ATPase enzyme complex.</text>
</comment>
<sequence>MSDDQSAREPIAEDARIDALEARLKAAREREEQRNQPKATGADANYRSGNRVLADLLGGLLGGAAIGWVIDAFAGTTPWGLLVGLFLGIVVAFRNIFRMANTRPGDTPPPE</sequence>
<dbReference type="RefSeq" id="WP_160754994.1">
    <property type="nucleotide sequence ID" value="NZ_WTYL01000001.1"/>
</dbReference>
<evidence type="ECO:0000313" key="5">
    <source>
        <dbReference type="Proteomes" id="UP000431922"/>
    </source>
</evidence>
<evidence type="ECO:0000313" key="4">
    <source>
        <dbReference type="EMBL" id="MXP43383.1"/>
    </source>
</evidence>
<dbReference type="InterPro" id="IPR032820">
    <property type="entry name" value="ATPase_put"/>
</dbReference>
<feature type="compositionally biased region" description="Basic and acidic residues" evidence="2">
    <location>
        <begin position="23"/>
        <end position="35"/>
    </location>
</feature>
<keyword evidence="1" id="KW-0375">Hydrogen ion transport</keyword>
<feature type="region of interest" description="Disordered" evidence="2">
    <location>
        <begin position="23"/>
        <end position="45"/>
    </location>
</feature>
<organism evidence="4 5">
    <name type="scientific">Allopontixanthobacter sediminis</name>
    <dbReference type="NCBI Taxonomy" id="1689985"/>
    <lineage>
        <taxon>Bacteria</taxon>
        <taxon>Pseudomonadati</taxon>
        <taxon>Pseudomonadota</taxon>
        <taxon>Alphaproteobacteria</taxon>
        <taxon>Sphingomonadales</taxon>
        <taxon>Erythrobacteraceae</taxon>
        <taxon>Allopontixanthobacter</taxon>
    </lineage>
</organism>
<dbReference type="AlphaFoldDB" id="A0A845AV11"/>
<feature type="transmembrane region" description="Helical" evidence="3">
    <location>
        <begin position="52"/>
        <end position="70"/>
    </location>
</feature>
<dbReference type="GO" id="GO:0045259">
    <property type="term" value="C:proton-transporting ATP synthase complex"/>
    <property type="evidence" value="ECO:0007669"/>
    <property type="project" value="UniProtKB-UniRule"/>
</dbReference>
<feature type="transmembrane region" description="Helical" evidence="3">
    <location>
        <begin position="76"/>
        <end position="97"/>
    </location>
</feature>
<keyword evidence="1" id="KW-0406">Ion transport</keyword>
<dbReference type="Pfam" id="PF09527">
    <property type="entry name" value="ATPase_gene1"/>
    <property type="match status" value="1"/>
</dbReference>
<keyword evidence="3" id="KW-1133">Transmembrane helix</keyword>
<name>A0A845AV11_9SPHN</name>
<dbReference type="InterPro" id="IPR016989">
    <property type="entry name" value="Atp1_alphaprobac"/>
</dbReference>
<evidence type="ECO:0000256" key="3">
    <source>
        <dbReference type="SAM" id="Phobius"/>
    </source>
</evidence>
<keyword evidence="4" id="KW-0547">Nucleotide-binding</keyword>
<dbReference type="GO" id="GO:1902600">
    <property type="term" value="P:proton transmembrane transport"/>
    <property type="evidence" value="ECO:0007669"/>
    <property type="project" value="UniProtKB-KW"/>
</dbReference>
<proteinExistence type="inferred from homology"/>
<protein>
    <recommendedName>
        <fullName evidence="1">ATP synthase protein I</fullName>
    </recommendedName>
</protein>
<keyword evidence="3" id="KW-0812">Transmembrane</keyword>
<keyword evidence="1 3" id="KW-0472">Membrane</keyword>
<keyword evidence="1" id="KW-0813">Transport</keyword>
<accession>A0A845AV11</accession>
<comment type="similarity">
    <text evidence="1">Belongs to the bacterial AtpI family.</text>
</comment>
<gene>
    <name evidence="4" type="ORF">GRI65_02800</name>
</gene>
<keyword evidence="4" id="KW-0067">ATP-binding</keyword>
<dbReference type="Proteomes" id="UP000431922">
    <property type="component" value="Unassembled WGS sequence"/>
</dbReference>
<comment type="caution">
    <text evidence="4">The sequence shown here is derived from an EMBL/GenBank/DDBJ whole genome shotgun (WGS) entry which is preliminary data.</text>
</comment>